<feature type="domain" description="Type II methyltransferase M.TaqI-like" evidence="6">
    <location>
        <begin position="245"/>
        <end position="406"/>
    </location>
</feature>
<sequence>MSAFGNCEDNKLDISLLKKFAMNARSELMAESDEKTAYFGFMRLCALHMADPSFVAELMSKAEELRSALFKEKCRQLGSRFGGIFKLSPELPVPPQLLADGGTAAKLLCLGGEYFGSDMVPGQLHQYFNEPYRQEIAVGLKNSKRLSGDKVAAATQIFTPEWVVRYMVQNTLIRYIRRCGHDIAEGELSFGSPLGTSVTAPEGIKLIDPCMGSGNVLLYAFDVFMELYRSCGCTDKEAAEKTLTHNLFGLELDPRACCLAETVLRMKAARYGAETAPQVYDFSGVNETVGSLINSDELSEQDSKSAIIGQLLRQEYDIIVTNPPYLGKPAMNTELRDYICGNYGDYCADLFSAFMAKSVKMLKGGGYMGFLTPATWLFLQSYEKLRRLIFTECPVSTMIHFEYSAFDDATVPLCAFTAVKDSAESRGIYVRLADVRGDMEQQRRSVIAAVGNEGCGYRFNADAKKMSAIPTAPVAYWLGEAVLRAFEGTALGEVVPVREGLITGDNDRFLRRWFEVEADKIAFSGSQKCKWYLLNKGGSYRRWYGNREYVVNWENNGEEIMDFHDEKGKLRSRPQGLSYNFRPSVSWSQITSGAISVRYFNENFMFNVAGTSAFPEDGDSLVFLLGLLNSKPVQVLSEVLNPTMNMNPGDIARLPLPEKSGHIAEISALVKENTELCRQDWDSFETSWDFSRHPLV</sequence>
<dbReference type="GO" id="GO:0032259">
    <property type="term" value="P:methylation"/>
    <property type="evidence" value="ECO:0007669"/>
    <property type="project" value="UniProtKB-KW"/>
</dbReference>
<evidence type="ECO:0000313" key="8">
    <source>
        <dbReference type="Proteomes" id="UP000245720"/>
    </source>
</evidence>
<dbReference type="GO" id="GO:0006304">
    <property type="term" value="P:DNA modification"/>
    <property type="evidence" value="ECO:0007669"/>
    <property type="project" value="InterPro"/>
</dbReference>
<dbReference type="InterPro" id="IPR002052">
    <property type="entry name" value="DNA_methylase_N6_adenine_CS"/>
</dbReference>
<dbReference type="PANTHER" id="PTHR33841:SF1">
    <property type="entry name" value="DNA METHYLTRANSFERASE A"/>
    <property type="match status" value="1"/>
</dbReference>
<proteinExistence type="predicted"/>
<dbReference type="PANTHER" id="PTHR33841">
    <property type="entry name" value="DNA METHYLTRANSFERASE YEEA-RELATED"/>
    <property type="match status" value="1"/>
</dbReference>
<dbReference type="Gene3D" id="3.40.50.150">
    <property type="entry name" value="Vaccinia Virus protein VP39"/>
    <property type="match status" value="1"/>
</dbReference>
<evidence type="ECO:0000256" key="3">
    <source>
        <dbReference type="ARBA" id="ARBA00022679"/>
    </source>
</evidence>
<dbReference type="GO" id="GO:0003676">
    <property type="term" value="F:nucleic acid binding"/>
    <property type="evidence" value="ECO:0007669"/>
    <property type="project" value="InterPro"/>
</dbReference>
<protein>
    <recommendedName>
        <fullName evidence="1">site-specific DNA-methyltransferase (adenine-specific)</fullName>
        <ecNumber evidence="1">2.1.1.72</ecNumber>
    </recommendedName>
</protein>
<dbReference type="InterPro" id="IPR050953">
    <property type="entry name" value="N4_N6_ade-DNA_methylase"/>
</dbReference>
<reference evidence="7 8" key="1">
    <citation type="submission" date="2018-05" db="EMBL/GenBank/DDBJ databases">
        <title>The Hungate 1000. A catalogue of reference genomes from the rumen microbiome.</title>
        <authorList>
            <person name="Kelly W."/>
        </authorList>
    </citation>
    <scope>NUCLEOTIDE SEQUENCE [LARGE SCALE GENOMIC DNA]</scope>
    <source>
        <strain evidence="7 8">SAb67</strain>
    </source>
</reference>
<keyword evidence="2 7" id="KW-0489">Methyltransferase</keyword>
<dbReference type="InterPro" id="IPR011639">
    <property type="entry name" value="MethylTrfase_TaqI-like_dom"/>
</dbReference>
<dbReference type="PRINTS" id="PR00507">
    <property type="entry name" value="N12N6MTFRASE"/>
</dbReference>
<evidence type="ECO:0000256" key="2">
    <source>
        <dbReference type="ARBA" id="ARBA00022603"/>
    </source>
</evidence>
<evidence type="ECO:0000256" key="5">
    <source>
        <dbReference type="ARBA" id="ARBA00047942"/>
    </source>
</evidence>
<dbReference type="Pfam" id="PF07669">
    <property type="entry name" value="Eco57I"/>
    <property type="match status" value="1"/>
</dbReference>
<name>A0A315YMV7_RUMFL</name>
<dbReference type="EMBL" id="QGDI01000005">
    <property type="protein sequence ID" value="PWJ13100.1"/>
    <property type="molecule type" value="Genomic_DNA"/>
</dbReference>
<dbReference type="OrthoDB" id="32195at2"/>
<evidence type="ECO:0000256" key="4">
    <source>
        <dbReference type="ARBA" id="ARBA00022691"/>
    </source>
</evidence>
<dbReference type="PROSITE" id="PS00092">
    <property type="entry name" value="N6_MTASE"/>
    <property type="match status" value="1"/>
</dbReference>
<evidence type="ECO:0000313" key="7">
    <source>
        <dbReference type="EMBL" id="PWJ13100.1"/>
    </source>
</evidence>
<keyword evidence="3" id="KW-0808">Transferase</keyword>
<dbReference type="SUPFAM" id="SSF53335">
    <property type="entry name" value="S-adenosyl-L-methionine-dependent methyltransferases"/>
    <property type="match status" value="1"/>
</dbReference>
<dbReference type="EC" id="2.1.1.72" evidence="1"/>
<dbReference type="Proteomes" id="UP000245720">
    <property type="component" value="Unassembled WGS sequence"/>
</dbReference>
<keyword evidence="4" id="KW-0949">S-adenosyl-L-methionine</keyword>
<organism evidence="7 8">
    <name type="scientific">Ruminococcus flavefaciens</name>
    <dbReference type="NCBI Taxonomy" id="1265"/>
    <lineage>
        <taxon>Bacteria</taxon>
        <taxon>Bacillati</taxon>
        <taxon>Bacillota</taxon>
        <taxon>Clostridia</taxon>
        <taxon>Eubacteriales</taxon>
        <taxon>Oscillospiraceae</taxon>
        <taxon>Ruminococcus</taxon>
    </lineage>
</organism>
<comment type="caution">
    <text evidence="7">The sequence shown here is derived from an EMBL/GenBank/DDBJ whole genome shotgun (WGS) entry which is preliminary data.</text>
</comment>
<evidence type="ECO:0000259" key="6">
    <source>
        <dbReference type="Pfam" id="PF07669"/>
    </source>
</evidence>
<dbReference type="GO" id="GO:0009007">
    <property type="term" value="F:site-specific DNA-methyltransferase (adenine-specific) activity"/>
    <property type="evidence" value="ECO:0007669"/>
    <property type="project" value="UniProtKB-EC"/>
</dbReference>
<dbReference type="AlphaFoldDB" id="A0A315YMV7"/>
<comment type="catalytic activity">
    <reaction evidence="5">
        <text>a 2'-deoxyadenosine in DNA + S-adenosyl-L-methionine = an N(6)-methyl-2'-deoxyadenosine in DNA + S-adenosyl-L-homocysteine + H(+)</text>
        <dbReference type="Rhea" id="RHEA:15197"/>
        <dbReference type="Rhea" id="RHEA-COMP:12418"/>
        <dbReference type="Rhea" id="RHEA-COMP:12419"/>
        <dbReference type="ChEBI" id="CHEBI:15378"/>
        <dbReference type="ChEBI" id="CHEBI:57856"/>
        <dbReference type="ChEBI" id="CHEBI:59789"/>
        <dbReference type="ChEBI" id="CHEBI:90615"/>
        <dbReference type="ChEBI" id="CHEBI:90616"/>
        <dbReference type="EC" id="2.1.1.72"/>
    </reaction>
</comment>
<gene>
    <name evidence="7" type="ORF">IE37_01599</name>
</gene>
<dbReference type="InterPro" id="IPR029063">
    <property type="entry name" value="SAM-dependent_MTases_sf"/>
</dbReference>
<accession>A0A315YMV7</accession>
<evidence type="ECO:0000256" key="1">
    <source>
        <dbReference type="ARBA" id="ARBA00011900"/>
    </source>
</evidence>